<dbReference type="PANTHER" id="PTHR32063:SF18">
    <property type="entry name" value="CATION EFFLUX SYSTEM PROTEIN"/>
    <property type="match status" value="1"/>
</dbReference>
<evidence type="ECO:0000313" key="4">
    <source>
        <dbReference type="Proteomes" id="UP001310022"/>
    </source>
</evidence>
<reference evidence="3 4" key="1">
    <citation type="submission" date="2021-12" db="EMBL/GenBank/DDBJ databases">
        <title>Genome sequencing of bacteria with rrn-lacking chromosome and rrn-plasmid.</title>
        <authorList>
            <person name="Anda M."/>
            <person name="Iwasaki W."/>
        </authorList>
    </citation>
    <scope>NUCLEOTIDE SEQUENCE [LARGE SCALE GENOMIC DNA]</scope>
    <source>
        <strain evidence="3 4">NBRC 15940</strain>
    </source>
</reference>
<dbReference type="Pfam" id="PF00873">
    <property type="entry name" value="ACR_tran"/>
    <property type="match status" value="1"/>
</dbReference>
<organism evidence="3 4">
    <name type="scientific">Persicobacter diffluens</name>
    <dbReference type="NCBI Taxonomy" id="981"/>
    <lineage>
        <taxon>Bacteria</taxon>
        <taxon>Pseudomonadati</taxon>
        <taxon>Bacteroidota</taxon>
        <taxon>Cytophagia</taxon>
        <taxon>Cytophagales</taxon>
        <taxon>Persicobacteraceae</taxon>
        <taxon>Persicobacter</taxon>
    </lineage>
</organism>
<dbReference type="Gene3D" id="1.20.1600.10">
    <property type="entry name" value="Outer membrane efflux proteins (OEP)"/>
    <property type="match status" value="1"/>
</dbReference>
<dbReference type="Gene3D" id="3.30.70.1320">
    <property type="entry name" value="Multidrug efflux transporter AcrB pore domain like"/>
    <property type="match status" value="1"/>
</dbReference>
<dbReference type="SUPFAM" id="SSF82693">
    <property type="entry name" value="Multidrug efflux transporter AcrB pore domain, PN1, PN2, PC1 and PC2 subdomains"/>
    <property type="match status" value="2"/>
</dbReference>
<dbReference type="Gene3D" id="3.30.70.1440">
    <property type="entry name" value="Multidrug efflux transporter AcrB pore domain"/>
    <property type="match status" value="1"/>
</dbReference>
<dbReference type="Gene3D" id="3.30.2090.10">
    <property type="entry name" value="Multidrug efflux transporter AcrB TolC docking domain, DN and DC subdomains"/>
    <property type="match status" value="2"/>
</dbReference>
<keyword evidence="1" id="KW-0175">Coiled coil</keyword>
<dbReference type="PANTHER" id="PTHR32063">
    <property type="match status" value="1"/>
</dbReference>
<dbReference type="SUPFAM" id="SSF56954">
    <property type="entry name" value="Outer membrane efflux proteins (OEP)"/>
    <property type="match status" value="1"/>
</dbReference>
<sequence>MSLIKAAIINRQVTLSLTFMILCGGLFALLNMSRREDPQFNVRQGLVVFAYPGAESLEVEQQVVNKIEQLLFSFKEVRKSKTFSNARPAMGYVVVELEKNVTDPDKFWSTLQHQLNLLKQAELPPTVLGPVVETGFGETIALLLGVRSASRDMVELSNYLEKIESHLRMVPEVSRMSRVGEQGEAVYIDVDLEKMSQYGFNLNSLFLSLKGDNYVYPAGQLEVGSQKIPLHEKSVFRSLENVRDQLIGLSPSGGTVQVQDIAKVYLAEEKAASHIRVNGQTALLLSVEMLEGNNIVSFGEKVEEALAEAQRLLPDDVQIDYIVNQPKNVEDAVDKFIEEFFIAIIAVVLVIILLLPFRVAIISAVAIPVTVALTFSLLQAFGIELQQVSLASLIVVLGMLVDDAVVIADNYVEKLDEGFSTFEAAWRAANDLKIPVLTASLTIIGSFLPLVMLTGYVGEFIFSLPITVAIAISSSYFVAMFLTPLLCHHFIKKGIHEGGNEKKGLLDRLQEVYNAVLLKSFKNIPLALFASVLFLLVGGIAFLFIHQKLFPAAERDQFVIELFMPEGTNLESTNQACQRIEAKIKSDSRLVNYTSFVGQAAPRFYYNFAPEFPKSNYAQILVNTTSVAATAEWVKALEKEIDLWVPEGLVLAKQMQQGVTHDAPVEIRIYGDDLKTLEGIGQQVKHIFAQLPSAYRVEADFKNPIFSLQIEEKDWIANRLGVTNATIGKFLQVALSGLKVSNYYQGDRSLDIILREASDRRQNFRAVEETYLVAPLTQQKFPLYQVATLSPSWQRSNIKHRNGRRCLTILCRHQQEAYPSEQLAAVKAQIEALPLPPAYQIEYGGEFEDQIETFSEMYLAVSLSVVLIFLIILFQFKKLKEVFLVLVAIPFCIPGALIGLALLGYPFGFTAFVGLASLAGVTVRNSIILVDYANLLVEEGHSVKEAAILAGERRIRPIFLTTMAAAVGVVPMILSGSEMWAPLATCIAFGLVFAMFMTLIVVPILYYLLLKAPSGPISTKVVMILFLMGFSHLSPGQETAQIGLENTIQLAYQQNDLVNAAQLQMQEKALKVAVAKKLYLPQIRANGSFFYWYHSEKTTNTEISITDLPLIGNIPPIGLNTELTIPEEGRFAGYGSVGVFQPITQLFKISTGVKVAELDYLESQLQYQEAISGISIGTIKLYLGILIAQSKKKELEQQLKAAEEEWREASDAVNSGQLLKAYQMGLEAKTLQQSSEGKKAEIEEQHLRRELAQLLNWPLDTMVLLKQPTANFMDSIMNAMELSSRNNVNVKQAQRLEKMAQQGLKASKLDYLPDLTLFASGIYVGGLPVVPEFNGLIGLNLNWTIFSWGAKNKEVKIRELQQQQAGLSLDQKLKEQQIRLLQIQDESQLAEELLMVAEKARDFRHEEARIKRDALENQLITNKEWRKVQAEVYQSERQVLEAQLNLILKKAELLEVYGLYKD</sequence>
<accession>A0AAN4W3G1</accession>
<protein>
    <recommendedName>
        <fullName evidence="5">AcrB/AcrD/AcrF family protein</fullName>
    </recommendedName>
</protein>
<dbReference type="GO" id="GO:0015562">
    <property type="term" value="F:efflux transmembrane transporter activity"/>
    <property type="evidence" value="ECO:0007669"/>
    <property type="project" value="InterPro"/>
</dbReference>
<keyword evidence="2" id="KW-1133">Transmembrane helix</keyword>
<dbReference type="PRINTS" id="PR00702">
    <property type="entry name" value="ACRIFLAVINRP"/>
</dbReference>
<feature type="coiled-coil region" evidence="1">
    <location>
        <begin position="1185"/>
        <end position="1212"/>
    </location>
</feature>
<name>A0AAN4W3G1_9BACT</name>
<keyword evidence="2" id="KW-0472">Membrane</keyword>
<evidence type="ECO:0000256" key="2">
    <source>
        <dbReference type="SAM" id="Phobius"/>
    </source>
</evidence>
<feature type="coiled-coil region" evidence="1">
    <location>
        <begin position="1350"/>
        <end position="1393"/>
    </location>
</feature>
<keyword evidence="2" id="KW-0812">Transmembrane</keyword>
<dbReference type="SUPFAM" id="SSF82714">
    <property type="entry name" value="Multidrug efflux transporter AcrB TolC docking domain, DN and DC subdomains"/>
    <property type="match status" value="2"/>
</dbReference>
<dbReference type="InterPro" id="IPR001036">
    <property type="entry name" value="Acrflvin-R"/>
</dbReference>
<keyword evidence="4" id="KW-1185">Reference proteome</keyword>
<feature type="transmembrane region" description="Helical" evidence="2">
    <location>
        <begin position="883"/>
        <end position="905"/>
    </location>
</feature>
<feature type="transmembrane region" description="Helical" evidence="2">
    <location>
        <begin position="857"/>
        <end position="876"/>
    </location>
</feature>
<proteinExistence type="predicted"/>
<dbReference type="EMBL" id="BQKE01000003">
    <property type="protein sequence ID" value="GJM63991.1"/>
    <property type="molecule type" value="Genomic_DNA"/>
</dbReference>
<feature type="transmembrane region" description="Helical" evidence="2">
    <location>
        <begin position="12"/>
        <end position="30"/>
    </location>
</feature>
<dbReference type="GO" id="GO:0005886">
    <property type="term" value="C:plasma membrane"/>
    <property type="evidence" value="ECO:0007669"/>
    <property type="project" value="TreeGrafter"/>
</dbReference>
<feature type="transmembrane region" description="Helical" evidence="2">
    <location>
        <begin position="526"/>
        <end position="545"/>
    </location>
</feature>
<feature type="transmembrane region" description="Helical" evidence="2">
    <location>
        <begin position="460"/>
        <end position="483"/>
    </location>
</feature>
<evidence type="ECO:0000313" key="3">
    <source>
        <dbReference type="EMBL" id="GJM63991.1"/>
    </source>
</evidence>
<dbReference type="Proteomes" id="UP001310022">
    <property type="component" value="Unassembled WGS sequence"/>
</dbReference>
<gene>
    <name evidence="3" type="ORF">PEDI_45430</name>
</gene>
<evidence type="ECO:0000256" key="1">
    <source>
        <dbReference type="SAM" id="Coils"/>
    </source>
</evidence>
<dbReference type="RefSeq" id="WP_338239078.1">
    <property type="nucleotide sequence ID" value="NZ_BQKE01000003.1"/>
</dbReference>
<feature type="transmembrane region" description="Helical" evidence="2">
    <location>
        <begin position="432"/>
        <end position="454"/>
    </location>
</feature>
<feature type="transmembrane region" description="Helical" evidence="2">
    <location>
        <begin position="958"/>
        <end position="974"/>
    </location>
</feature>
<evidence type="ECO:0008006" key="5">
    <source>
        <dbReference type="Google" id="ProtNLM"/>
    </source>
</evidence>
<dbReference type="SUPFAM" id="SSF82866">
    <property type="entry name" value="Multidrug efflux transporter AcrB transmembrane domain"/>
    <property type="match status" value="2"/>
</dbReference>
<feature type="transmembrane region" description="Helical" evidence="2">
    <location>
        <begin position="980"/>
        <end position="1010"/>
    </location>
</feature>
<dbReference type="Gene3D" id="1.20.1640.10">
    <property type="entry name" value="Multidrug efflux transporter AcrB transmembrane domain"/>
    <property type="match status" value="2"/>
</dbReference>
<dbReference type="Gene3D" id="3.30.70.1430">
    <property type="entry name" value="Multidrug efflux transporter AcrB pore domain"/>
    <property type="match status" value="2"/>
</dbReference>
<comment type="caution">
    <text evidence="3">The sequence shown here is derived from an EMBL/GenBank/DDBJ whole genome shotgun (WGS) entry which is preliminary data.</text>
</comment>
<feature type="transmembrane region" description="Helical" evidence="2">
    <location>
        <begin position="340"/>
        <end position="357"/>
    </location>
</feature>
<dbReference type="InterPro" id="IPR027463">
    <property type="entry name" value="AcrB_DN_DC_subdom"/>
</dbReference>
<dbReference type="GO" id="GO:0042910">
    <property type="term" value="F:xenobiotic transmembrane transporter activity"/>
    <property type="evidence" value="ECO:0007669"/>
    <property type="project" value="TreeGrafter"/>
</dbReference>